<dbReference type="Proteomes" id="UP000469724">
    <property type="component" value="Unassembled WGS sequence"/>
</dbReference>
<reference evidence="4 5" key="1">
    <citation type="submission" date="2020-02" db="EMBL/GenBank/DDBJ databases">
        <title>Comparative genomics of sulfur disproportionating microorganisms.</title>
        <authorList>
            <person name="Ward L.M."/>
            <person name="Bertran E."/>
            <person name="Johnston D.T."/>
        </authorList>
    </citation>
    <scope>NUCLEOTIDE SEQUENCE [LARGE SCALE GENOMIC DNA]</scope>
    <source>
        <strain evidence="4 5">DSM 3696</strain>
    </source>
</reference>
<dbReference type="AlphaFoldDB" id="A0A7K3NGR0"/>
<dbReference type="GO" id="GO:0016787">
    <property type="term" value="F:hydrolase activity"/>
    <property type="evidence" value="ECO:0007669"/>
    <property type="project" value="UniProtKB-UniRule"/>
</dbReference>
<keyword evidence="1 2" id="KW-0443">Lipid metabolism</keyword>
<evidence type="ECO:0000313" key="4">
    <source>
        <dbReference type="EMBL" id="NDY55386.1"/>
    </source>
</evidence>
<feature type="short sequence motif" description="DGA/G" evidence="2">
    <location>
        <begin position="305"/>
        <end position="307"/>
    </location>
</feature>
<sequence>MNGADTDGVFEIGLAMAGAISGGAYAAGVVDFLIQALDEWEKAKTTHPNDDTIPRHTTRIRVLSGASAGGMTAAVLAASLHEGFLPVAGLAAGQPAPTNNTLYQCWVNRIDISHFLGVLDLGPGKQVVSLLDSTVLDGIAEYAFGPYHRQTSGVARAYVDEHLEIFLTIANLRGVPYSVQFRGWDTTGHEQVQHQDHVRFVLGRTPPDQSLGDGIFLNAATRSGRNWDVFRTAALATGAFPVGLAPKVMTLPMAPYGKRTWDIPREVECPEPGKKKVKFDVVPITPDWEGGSVEPEAEWDFMAVDGGLMNNEPFELARKALAGSDCSNPRPLELARRAVLMVDPFPEPAWDWKATADTYRDADVVQAAKWMFSALKAQARFKPEEVALALEEDIYSRFILTPSAGDAGGNWPAMAAASLGGFGGFLSRKFRNFDFQLGRRNCQKFLKDHFVLPLDTPQNIAAVRNNLLFGGYPRLADSPYKDSKKAPVLPIIPLCGAAIPEEPLIPRETITMTDADIAALEAPIQRRIKALAATYVAGMDQGFTRWFIKRVVNWKAAGVARELVAYIRKDLKNHALV</sequence>
<dbReference type="EMBL" id="JAAGRQ010000004">
    <property type="protein sequence ID" value="NDY55386.1"/>
    <property type="molecule type" value="Genomic_DNA"/>
</dbReference>
<evidence type="ECO:0000259" key="3">
    <source>
        <dbReference type="PROSITE" id="PS51635"/>
    </source>
</evidence>
<comment type="caution">
    <text evidence="2">Lacks conserved residue(s) required for the propagation of feature annotation.</text>
</comment>
<protein>
    <recommendedName>
        <fullName evidence="3">PNPLA domain-containing protein</fullName>
    </recommendedName>
</protein>
<evidence type="ECO:0000313" key="5">
    <source>
        <dbReference type="Proteomes" id="UP000469724"/>
    </source>
</evidence>
<accession>A0A7K3NGR0</accession>
<feature type="domain" description="PNPLA" evidence="3">
    <location>
        <begin position="14"/>
        <end position="318"/>
    </location>
</feature>
<keyword evidence="2" id="KW-0442">Lipid degradation</keyword>
<dbReference type="RefSeq" id="WP_163300442.1">
    <property type="nucleotide sequence ID" value="NZ_JAAGRQ010000004.1"/>
</dbReference>
<name>A0A7K3NGR0_9BACT</name>
<keyword evidence="5" id="KW-1185">Reference proteome</keyword>
<feature type="active site" description="Proton acceptor" evidence="2">
    <location>
        <position position="305"/>
    </location>
</feature>
<keyword evidence="2" id="KW-0378">Hydrolase</keyword>
<organism evidence="4 5">
    <name type="scientific">Desulfolutivibrio sulfodismutans</name>
    <dbReference type="NCBI Taxonomy" id="63561"/>
    <lineage>
        <taxon>Bacteria</taxon>
        <taxon>Pseudomonadati</taxon>
        <taxon>Thermodesulfobacteriota</taxon>
        <taxon>Desulfovibrionia</taxon>
        <taxon>Desulfovibrionales</taxon>
        <taxon>Desulfovibrionaceae</taxon>
        <taxon>Desulfolutivibrio</taxon>
    </lineage>
</organism>
<evidence type="ECO:0000256" key="2">
    <source>
        <dbReference type="PROSITE-ProRule" id="PRU01161"/>
    </source>
</evidence>
<proteinExistence type="predicted"/>
<feature type="active site" description="Nucleophile" evidence="2">
    <location>
        <position position="67"/>
    </location>
</feature>
<dbReference type="GO" id="GO:0016042">
    <property type="term" value="P:lipid catabolic process"/>
    <property type="evidence" value="ECO:0007669"/>
    <property type="project" value="UniProtKB-UniRule"/>
</dbReference>
<dbReference type="InterPro" id="IPR016035">
    <property type="entry name" value="Acyl_Trfase/lysoPLipase"/>
</dbReference>
<gene>
    <name evidence="4" type="ORF">G3N56_01335</name>
</gene>
<feature type="short sequence motif" description="GXSXG" evidence="2">
    <location>
        <begin position="65"/>
        <end position="69"/>
    </location>
</feature>
<dbReference type="PROSITE" id="PS51635">
    <property type="entry name" value="PNPLA"/>
    <property type="match status" value="1"/>
</dbReference>
<dbReference type="SUPFAM" id="SSF52151">
    <property type="entry name" value="FabD/lysophospholipase-like"/>
    <property type="match status" value="1"/>
</dbReference>
<evidence type="ECO:0000256" key="1">
    <source>
        <dbReference type="ARBA" id="ARBA00023098"/>
    </source>
</evidence>
<dbReference type="InterPro" id="IPR002641">
    <property type="entry name" value="PNPLA_dom"/>
</dbReference>
<comment type="caution">
    <text evidence="4">The sequence shown here is derived from an EMBL/GenBank/DDBJ whole genome shotgun (WGS) entry which is preliminary data.</text>
</comment>